<accession>A0A6C0FCG3</accession>
<dbReference type="EMBL" id="MN738829">
    <property type="protein sequence ID" value="QHT38313.1"/>
    <property type="molecule type" value="Genomic_DNA"/>
</dbReference>
<sequence>MDALSATVVTSSMLLAYLNSRRETDTNSNNSTVKPAQESFTSNTAVTDTKTAESERPSSKIKGIDPVVARSVDFLKVRLSTMLSEGTLTDVKAVCRQIEDAGLEKEIPDYARALNIIASVPNDCNQIQIVTDPTRYQNKSLAEFVHNNFVPFFSGRHTQNMVGTGVSSGNWKSGNDASTITQMRNHTGEDPFIKPQRSSRNPETAIFKPGELTVDNTVWGAPLSRPELDRYVDITNSRPDLKPTEHIRVGPGLETDPAKNVHDRGFHDFYRPIDDAKRKINGTYVEGMAQQDPRKGKAQSGGKTSGQMPYAGGVLAGTEGFSQEAQQKYQGKSFVVKKCNEGGAMDWEQLPTSGPGRTRPTGEYNTEQLLRGETQRGQATPNILEHYPGLKTGEVKRHTEKYSGENPQQHNIKLYKMGKDRELHTREGLPTGMVGNQIISGHDSGPGRFYANETYTDNRQLPVLNVTNTAGEYGAHMVSQRVSQAANTTNRQLQTSSQTEFSQYGARGNMGHQGSIGETNVKTHRASANSDNINHGGMYVPKIQVFQKDEGERSNLRAGTLVGDRPHKTPANILGSVKTRVGSFKLNDLRSDAETKDRPQANTARLQNEWKQGDNTVRDTKMVENYSDPRTGMNLAKGYNISFLKDSRNGCKTDGNILDGV</sequence>
<reference evidence="2" key="1">
    <citation type="journal article" date="2020" name="Nature">
        <title>Giant virus diversity and host interactions through global metagenomics.</title>
        <authorList>
            <person name="Schulz F."/>
            <person name="Roux S."/>
            <person name="Paez-Espino D."/>
            <person name="Jungbluth S."/>
            <person name="Walsh D.A."/>
            <person name="Denef V.J."/>
            <person name="McMahon K.D."/>
            <person name="Konstantinidis K.T."/>
            <person name="Eloe-Fadrosh E.A."/>
            <person name="Kyrpides N.C."/>
            <person name="Woyke T."/>
        </authorList>
    </citation>
    <scope>NUCLEOTIDE SEQUENCE</scope>
    <source>
        <strain evidence="2">GVMAG-S-ERX556101-89</strain>
    </source>
</reference>
<feature type="compositionally biased region" description="Polar residues" evidence="1">
    <location>
        <begin position="26"/>
        <end position="49"/>
    </location>
</feature>
<organism evidence="2">
    <name type="scientific">viral metagenome</name>
    <dbReference type="NCBI Taxonomy" id="1070528"/>
    <lineage>
        <taxon>unclassified sequences</taxon>
        <taxon>metagenomes</taxon>
        <taxon>organismal metagenomes</taxon>
    </lineage>
</organism>
<protein>
    <submittedName>
        <fullName evidence="2">Uncharacterized protein</fullName>
    </submittedName>
</protein>
<feature type="region of interest" description="Disordered" evidence="1">
    <location>
        <begin position="23"/>
        <end position="59"/>
    </location>
</feature>
<proteinExistence type="predicted"/>
<evidence type="ECO:0000256" key="1">
    <source>
        <dbReference type="SAM" id="MobiDB-lite"/>
    </source>
</evidence>
<dbReference type="AlphaFoldDB" id="A0A6C0FCG3"/>
<evidence type="ECO:0000313" key="2">
    <source>
        <dbReference type="EMBL" id="QHT38313.1"/>
    </source>
</evidence>
<name>A0A6C0FCG3_9ZZZZ</name>